<keyword evidence="5 12" id="KW-0138">CF(0)</keyword>
<keyword evidence="4 12" id="KW-0813">Transport</keyword>
<keyword evidence="11 13" id="KW-0472">Membrane</keyword>
<dbReference type="EMBL" id="KT425067">
    <property type="protein sequence ID" value="AMW67765.1"/>
    <property type="molecule type" value="Genomic_DNA"/>
</dbReference>
<evidence type="ECO:0000256" key="5">
    <source>
        <dbReference type="ARBA" id="ARBA00022547"/>
    </source>
</evidence>
<geneLocation type="mitochondrion" evidence="14"/>
<feature type="transmembrane region" description="Helical" evidence="13">
    <location>
        <begin position="6"/>
        <end position="30"/>
    </location>
</feature>
<keyword evidence="10 12" id="KW-0496">Mitochondrion</keyword>
<dbReference type="AlphaFoldDB" id="A0A1S5QXX2"/>
<keyword evidence="8 13" id="KW-1133">Transmembrane helix</keyword>
<evidence type="ECO:0000256" key="9">
    <source>
        <dbReference type="ARBA" id="ARBA00023065"/>
    </source>
</evidence>
<proteinExistence type="inferred from homology"/>
<comment type="similarity">
    <text evidence="2 12">Belongs to the ATPase protein 8 family.</text>
</comment>
<evidence type="ECO:0000256" key="13">
    <source>
        <dbReference type="SAM" id="Phobius"/>
    </source>
</evidence>
<evidence type="ECO:0000313" key="14">
    <source>
        <dbReference type="EMBL" id="AMW67765.1"/>
    </source>
</evidence>
<dbReference type="GO" id="GO:0015078">
    <property type="term" value="F:proton transmembrane transporter activity"/>
    <property type="evidence" value="ECO:0007669"/>
    <property type="project" value="InterPro"/>
</dbReference>
<evidence type="ECO:0000256" key="6">
    <source>
        <dbReference type="ARBA" id="ARBA00022692"/>
    </source>
</evidence>
<evidence type="ECO:0000256" key="11">
    <source>
        <dbReference type="ARBA" id="ARBA00023136"/>
    </source>
</evidence>
<accession>A0A1S5QXX2</accession>
<evidence type="ECO:0000256" key="3">
    <source>
        <dbReference type="ARBA" id="ARBA00011291"/>
    </source>
</evidence>
<dbReference type="GO" id="GO:0031966">
    <property type="term" value="C:mitochondrial membrane"/>
    <property type="evidence" value="ECO:0007669"/>
    <property type="project" value="UniProtKB-SubCell"/>
</dbReference>
<reference evidence="14" key="1">
    <citation type="submission" date="2015-08" db="EMBL/GenBank/DDBJ databases">
        <title>Mitochondrial genomes and implications for higher phylogeny of Neuroptera (Insecta: Neuropteroidea).</title>
        <authorList>
            <person name="Wang Y."/>
            <person name="Liu X."/>
            <person name="Winterton S.L."/>
            <person name="Yang D."/>
        </authorList>
    </citation>
    <scope>NUCLEOTIDE SEQUENCE</scope>
</reference>
<evidence type="ECO:0000256" key="1">
    <source>
        <dbReference type="ARBA" id="ARBA00004304"/>
    </source>
</evidence>
<dbReference type="GO" id="GO:0045259">
    <property type="term" value="C:proton-transporting ATP synthase complex"/>
    <property type="evidence" value="ECO:0007669"/>
    <property type="project" value="UniProtKB-KW"/>
</dbReference>
<evidence type="ECO:0000256" key="2">
    <source>
        <dbReference type="ARBA" id="ARBA00008892"/>
    </source>
</evidence>
<keyword evidence="6 12" id="KW-0812">Transmembrane</keyword>
<keyword evidence="9 12" id="KW-0406">Ion transport</keyword>
<sequence>MPQMAPMNWILLFLMSILMFYLFSNLNYFINYKPADFKNMNNIKINKNLWKW</sequence>
<keyword evidence="7 12" id="KW-0375">Hydrogen ion transport</keyword>
<comment type="subcellular location">
    <subcellularLocation>
        <location evidence="1 12">Mitochondrion membrane</location>
        <topology evidence="1 12">Single-pass membrane protein</topology>
    </subcellularLocation>
</comment>
<evidence type="ECO:0000256" key="8">
    <source>
        <dbReference type="ARBA" id="ARBA00022989"/>
    </source>
</evidence>
<name>A0A1S5QXX2_9NEOP</name>
<evidence type="ECO:0000256" key="12">
    <source>
        <dbReference type="RuleBase" id="RU003661"/>
    </source>
</evidence>
<dbReference type="Pfam" id="PF00895">
    <property type="entry name" value="ATP-synt_8"/>
    <property type="match status" value="1"/>
</dbReference>
<gene>
    <name evidence="14" type="primary">ATP8</name>
</gene>
<protein>
    <recommendedName>
        <fullName evidence="12">ATP synthase complex subunit 8</fullName>
    </recommendedName>
</protein>
<organism evidence="14">
    <name type="scientific">Semidalis aleyrodiformis</name>
    <dbReference type="NCBI Taxonomy" id="450889"/>
    <lineage>
        <taxon>Eukaryota</taxon>
        <taxon>Metazoa</taxon>
        <taxon>Ecdysozoa</taxon>
        <taxon>Arthropoda</taxon>
        <taxon>Hexapoda</taxon>
        <taxon>Insecta</taxon>
        <taxon>Pterygota</taxon>
        <taxon>Neoptera</taxon>
        <taxon>Endopterygota</taxon>
        <taxon>Neuroptera</taxon>
        <taxon>Hemerobiiformia</taxon>
        <taxon>Coniopterygidae</taxon>
        <taxon>Coniopteryginae</taxon>
        <taxon>Semidalis</taxon>
    </lineage>
</organism>
<evidence type="ECO:0000256" key="7">
    <source>
        <dbReference type="ARBA" id="ARBA00022781"/>
    </source>
</evidence>
<dbReference type="GO" id="GO:0015986">
    <property type="term" value="P:proton motive force-driven ATP synthesis"/>
    <property type="evidence" value="ECO:0007669"/>
    <property type="project" value="InterPro"/>
</dbReference>
<evidence type="ECO:0000256" key="4">
    <source>
        <dbReference type="ARBA" id="ARBA00022448"/>
    </source>
</evidence>
<evidence type="ECO:0000256" key="10">
    <source>
        <dbReference type="ARBA" id="ARBA00023128"/>
    </source>
</evidence>
<comment type="subunit">
    <text evidence="3">F-type ATPases have 2 components, CF(1) - the catalytic core - and CF(0) - the membrane proton channel.</text>
</comment>
<dbReference type="InterPro" id="IPR001421">
    <property type="entry name" value="ATP8_metazoa"/>
</dbReference>